<evidence type="ECO:0000259" key="5">
    <source>
        <dbReference type="PROSITE" id="PS51292"/>
    </source>
</evidence>
<dbReference type="Pfam" id="PF12906">
    <property type="entry name" value="RINGv"/>
    <property type="match status" value="1"/>
</dbReference>
<keyword evidence="3" id="KW-0862">Zinc</keyword>
<dbReference type="SMART" id="SM00744">
    <property type="entry name" value="RINGv"/>
    <property type="match status" value="1"/>
</dbReference>
<accession>A0A8K0MMC9</accession>
<evidence type="ECO:0000256" key="4">
    <source>
        <dbReference type="SAM" id="MobiDB-lite"/>
    </source>
</evidence>
<dbReference type="SUPFAM" id="SSF57850">
    <property type="entry name" value="RING/U-box"/>
    <property type="match status" value="1"/>
</dbReference>
<dbReference type="EMBL" id="VOIH02000003">
    <property type="protein sequence ID" value="KAF3451294.1"/>
    <property type="molecule type" value="Genomic_DNA"/>
</dbReference>
<dbReference type="InterPro" id="IPR011016">
    <property type="entry name" value="Znf_RING-CH"/>
</dbReference>
<dbReference type="InterPro" id="IPR013083">
    <property type="entry name" value="Znf_RING/FYVE/PHD"/>
</dbReference>
<comment type="caution">
    <text evidence="6">The sequence shown here is derived from an EMBL/GenBank/DDBJ whole genome shotgun (WGS) entry which is preliminary data.</text>
</comment>
<evidence type="ECO:0000313" key="7">
    <source>
        <dbReference type="Proteomes" id="UP000796880"/>
    </source>
</evidence>
<evidence type="ECO:0000256" key="2">
    <source>
        <dbReference type="ARBA" id="ARBA00022771"/>
    </source>
</evidence>
<feature type="region of interest" description="Disordered" evidence="4">
    <location>
        <begin position="65"/>
        <end position="98"/>
    </location>
</feature>
<organism evidence="6 7">
    <name type="scientific">Rhamnella rubrinervis</name>
    <dbReference type="NCBI Taxonomy" id="2594499"/>
    <lineage>
        <taxon>Eukaryota</taxon>
        <taxon>Viridiplantae</taxon>
        <taxon>Streptophyta</taxon>
        <taxon>Embryophyta</taxon>
        <taxon>Tracheophyta</taxon>
        <taxon>Spermatophyta</taxon>
        <taxon>Magnoliopsida</taxon>
        <taxon>eudicotyledons</taxon>
        <taxon>Gunneridae</taxon>
        <taxon>Pentapetalae</taxon>
        <taxon>rosids</taxon>
        <taxon>fabids</taxon>
        <taxon>Rosales</taxon>
        <taxon>Rhamnaceae</taxon>
        <taxon>rhamnoid group</taxon>
        <taxon>Rhamneae</taxon>
        <taxon>Rhamnella</taxon>
    </lineage>
</organism>
<keyword evidence="2" id="KW-0863">Zinc-finger</keyword>
<evidence type="ECO:0000256" key="3">
    <source>
        <dbReference type="ARBA" id="ARBA00022833"/>
    </source>
</evidence>
<dbReference type="Gene3D" id="3.30.40.10">
    <property type="entry name" value="Zinc/RING finger domain, C3HC4 (zinc finger)"/>
    <property type="match status" value="1"/>
</dbReference>
<dbReference type="PANTHER" id="PTHR46214:SF8">
    <property type="entry name" value="RING_FYVE_PHD ZINC FINGER SUPERFAMILY PROTEIN"/>
    <property type="match status" value="1"/>
</dbReference>
<gene>
    <name evidence="6" type="ORF">FNV43_RR07389</name>
</gene>
<evidence type="ECO:0000313" key="6">
    <source>
        <dbReference type="EMBL" id="KAF3451294.1"/>
    </source>
</evidence>
<dbReference type="GO" id="GO:0008270">
    <property type="term" value="F:zinc ion binding"/>
    <property type="evidence" value="ECO:0007669"/>
    <property type="project" value="UniProtKB-KW"/>
</dbReference>
<reference evidence="6" key="1">
    <citation type="submission" date="2020-03" db="EMBL/GenBank/DDBJ databases">
        <title>A high-quality chromosome-level genome assembly of a woody plant with both climbing and erect habits, Rhamnella rubrinervis.</title>
        <authorList>
            <person name="Lu Z."/>
            <person name="Yang Y."/>
            <person name="Zhu X."/>
            <person name="Sun Y."/>
        </authorList>
    </citation>
    <scope>NUCLEOTIDE SEQUENCE</scope>
    <source>
        <strain evidence="6">BYM</strain>
        <tissue evidence="6">Leaf</tissue>
    </source>
</reference>
<protein>
    <recommendedName>
        <fullName evidence="5">RING-CH-type domain-containing protein</fullName>
    </recommendedName>
</protein>
<proteinExistence type="predicted"/>
<sequence length="275" mass="29268">MDEKGDDLMSNHQVLGRVDKMMTETSTNVDKSAGETVIESKRDEAACPGGESKDLEAMGCDLGSNKASVDGPGKMMGSSGEVSCRGEQGANEDSTNSDGGVVFETVVVINPAEAPLVGEDNREFSAKVAGLDSSKVPMEVSKKMVSEAEKQSCVININCGNGKGCGDKWDGERICRICHLSSDQSPDRTTATTVNSTVNLIHLGCGCKDELGIAHGHCAEAWFKLKGNRLCEICGETAKNITGVGDSRFMEEWNERTSTGSYPSDRNGGCFAFTW</sequence>
<evidence type="ECO:0000256" key="1">
    <source>
        <dbReference type="ARBA" id="ARBA00022723"/>
    </source>
</evidence>
<dbReference type="Proteomes" id="UP000796880">
    <property type="component" value="Unassembled WGS sequence"/>
</dbReference>
<feature type="domain" description="RING-CH-type" evidence="5">
    <location>
        <begin position="167"/>
        <end position="241"/>
    </location>
</feature>
<name>A0A8K0MMC9_9ROSA</name>
<dbReference type="AlphaFoldDB" id="A0A8K0MMC9"/>
<keyword evidence="7" id="KW-1185">Reference proteome</keyword>
<keyword evidence="1" id="KW-0479">Metal-binding</keyword>
<dbReference type="PANTHER" id="PTHR46214">
    <property type="entry name" value="ZINC FINGER, RING-CH-TYPE"/>
    <property type="match status" value="1"/>
</dbReference>
<dbReference type="OrthoDB" id="1734943at2759"/>
<dbReference type="PROSITE" id="PS51292">
    <property type="entry name" value="ZF_RING_CH"/>
    <property type="match status" value="1"/>
</dbReference>